<dbReference type="SMART" id="SM00406">
    <property type="entry name" value="IGv"/>
    <property type="match status" value="1"/>
</dbReference>
<organism evidence="4 5">
    <name type="scientific">Aldrovandia affinis</name>
    <dbReference type="NCBI Taxonomy" id="143900"/>
    <lineage>
        <taxon>Eukaryota</taxon>
        <taxon>Metazoa</taxon>
        <taxon>Chordata</taxon>
        <taxon>Craniata</taxon>
        <taxon>Vertebrata</taxon>
        <taxon>Euteleostomi</taxon>
        <taxon>Actinopterygii</taxon>
        <taxon>Neopterygii</taxon>
        <taxon>Teleostei</taxon>
        <taxon>Notacanthiformes</taxon>
        <taxon>Halosauridae</taxon>
        <taxon>Aldrovandia</taxon>
    </lineage>
</organism>
<gene>
    <name evidence="4" type="ORF">AAFF_G00414270</name>
</gene>
<evidence type="ECO:0000259" key="3">
    <source>
        <dbReference type="PROSITE" id="PS50835"/>
    </source>
</evidence>
<reference evidence="4" key="1">
    <citation type="journal article" date="2023" name="Science">
        <title>Genome structures resolve the early diversification of teleost fishes.</title>
        <authorList>
            <person name="Parey E."/>
            <person name="Louis A."/>
            <person name="Montfort J."/>
            <person name="Bouchez O."/>
            <person name="Roques C."/>
            <person name="Iampietro C."/>
            <person name="Lluch J."/>
            <person name="Castinel A."/>
            <person name="Donnadieu C."/>
            <person name="Desvignes T."/>
            <person name="Floi Bucao C."/>
            <person name="Jouanno E."/>
            <person name="Wen M."/>
            <person name="Mejri S."/>
            <person name="Dirks R."/>
            <person name="Jansen H."/>
            <person name="Henkel C."/>
            <person name="Chen W.J."/>
            <person name="Zahm M."/>
            <person name="Cabau C."/>
            <person name="Klopp C."/>
            <person name="Thompson A.W."/>
            <person name="Robinson-Rechavi M."/>
            <person name="Braasch I."/>
            <person name="Lecointre G."/>
            <person name="Bobe J."/>
            <person name="Postlethwait J.H."/>
            <person name="Berthelot C."/>
            <person name="Roest Crollius H."/>
            <person name="Guiguen Y."/>
        </authorList>
    </citation>
    <scope>NUCLEOTIDE SEQUENCE</scope>
    <source>
        <strain evidence="4">NC1722</strain>
    </source>
</reference>
<evidence type="ECO:0000313" key="4">
    <source>
        <dbReference type="EMBL" id="KAJ8399048.1"/>
    </source>
</evidence>
<dbReference type="InterPro" id="IPR036179">
    <property type="entry name" value="Ig-like_dom_sf"/>
</dbReference>
<evidence type="ECO:0000313" key="5">
    <source>
        <dbReference type="Proteomes" id="UP001221898"/>
    </source>
</evidence>
<evidence type="ECO:0000256" key="1">
    <source>
        <dbReference type="SAM" id="Phobius"/>
    </source>
</evidence>
<dbReference type="GO" id="GO:0070374">
    <property type="term" value="P:positive regulation of ERK1 and ERK2 cascade"/>
    <property type="evidence" value="ECO:0007669"/>
    <property type="project" value="TreeGrafter"/>
</dbReference>
<dbReference type="Pfam" id="PF07686">
    <property type="entry name" value="V-set"/>
    <property type="match status" value="1"/>
</dbReference>
<keyword evidence="1" id="KW-0472">Membrane</keyword>
<feature type="chain" id="PRO_5041975327" description="Ig-like domain-containing protein" evidence="2">
    <location>
        <begin position="19"/>
        <end position="303"/>
    </location>
</feature>
<dbReference type="InterPro" id="IPR013106">
    <property type="entry name" value="Ig_V-set"/>
</dbReference>
<dbReference type="InterPro" id="IPR013783">
    <property type="entry name" value="Ig-like_fold"/>
</dbReference>
<dbReference type="SMART" id="SM00409">
    <property type="entry name" value="IG"/>
    <property type="match status" value="1"/>
</dbReference>
<dbReference type="GO" id="GO:0042289">
    <property type="term" value="F:MHC class II protein binding"/>
    <property type="evidence" value="ECO:0007669"/>
    <property type="project" value="TreeGrafter"/>
</dbReference>
<comment type="caution">
    <text evidence="4">The sequence shown here is derived from an EMBL/GenBank/DDBJ whole genome shotgun (WGS) entry which is preliminary data.</text>
</comment>
<dbReference type="InterPro" id="IPR003599">
    <property type="entry name" value="Ig_sub"/>
</dbReference>
<keyword evidence="1" id="KW-1133">Transmembrane helix</keyword>
<dbReference type="EMBL" id="JAINUG010000085">
    <property type="protein sequence ID" value="KAJ8399048.1"/>
    <property type="molecule type" value="Genomic_DNA"/>
</dbReference>
<dbReference type="Gene3D" id="2.60.40.10">
    <property type="entry name" value="Immunoglobulins"/>
    <property type="match status" value="1"/>
</dbReference>
<evidence type="ECO:0000256" key="2">
    <source>
        <dbReference type="SAM" id="SignalP"/>
    </source>
</evidence>
<feature type="transmembrane region" description="Helical" evidence="1">
    <location>
        <begin position="228"/>
        <end position="249"/>
    </location>
</feature>
<dbReference type="SUPFAM" id="SSF48726">
    <property type="entry name" value="Immunoglobulin"/>
    <property type="match status" value="1"/>
</dbReference>
<keyword evidence="2" id="KW-0732">Signal</keyword>
<protein>
    <recommendedName>
        <fullName evidence="3">Ig-like domain-containing protein</fullName>
    </recommendedName>
</protein>
<dbReference type="PANTHER" id="PTHR11422:SF5">
    <property type="entry name" value="DIVERSE IMMUNOGLOBULIN DOMAIN-CONTAINING PROTEIN 1.1 ISOFORM X1-RELATED"/>
    <property type="match status" value="1"/>
</dbReference>
<dbReference type="AlphaFoldDB" id="A0AAD7SB05"/>
<dbReference type="PANTHER" id="PTHR11422">
    <property type="entry name" value="T-CELL SURFACE GLYCOPROTEIN CD4"/>
    <property type="match status" value="1"/>
</dbReference>
<keyword evidence="5" id="KW-1185">Reference proteome</keyword>
<dbReference type="GO" id="GO:0035723">
    <property type="term" value="P:interleukin-15-mediated signaling pathway"/>
    <property type="evidence" value="ECO:0007669"/>
    <property type="project" value="TreeGrafter"/>
</dbReference>
<keyword evidence="1" id="KW-0812">Transmembrane</keyword>
<feature type="domain" description="Ig-like" evidence="3">
    <location>
        <begin position="27"/>
        <end position="117"/>
    </location>
</feature>
<dbReference type="GO" id="GO:1990782">
    <property type="term" value="F:protein tyrosine kinase binding"/>
    <property type="evidence" value="ECO:0007669"/>
    <property type="project" value="TreeGrafter"/>
</dbReference>
<feature type="signal peptide" evidence="2">
    <location>
        <begin position="1"/>
        <end position="18"/>
    </location>
</feature>
<dbReference type="Proteomes" id="UP001221898">
    <property type="component" value="Unassembled WGS sequence"/>
</dbReference>
<dbReference type="GO" id="GO:0045121">
    <property type="term" value="C:membrane raft"/>
    <property type="evidence" value="ECO:0007669"/>
    <property type="project" value="TreeGrafter"/>
</dbReference>
<name>A0AAD7SB05_9TELE</name>
<dbReference type="PROSITE" id="PS50835">
    <property type="entry name" value="IG_LIKE"/>
    <property type="match status" value="1"/>
</dbReference>
<accession>A0AAD7SB05</accession>
<proteinExistence type="predicted"/>
<dbReference type="InterPro" id="IPR007110">
    <property type="entry name" value="Ig-like_dom"/>
</dbReference>
<dbReference type="GO" id="GO:0009897">
    <property type="term" value="C:external side of plasma membrane"/>
    <property type="evidence" value="ECO:0007669"/>
    <property type="project" value="TreeGrafter"/>
</dbReference>
<sequence>MAVHKLTAVLLLFTGVSGELQFYSRVGDTVTLPCKHKNDNDCSSASWIHNRPGSGKTDEIVTGGKVRDQNQERSGKLTVGSDCSLHINNLTTADTGPYTCRLYHDAKNFTDARLSLTLLSITSSSPLTELKNGSTLLCEVYLRGMCTRSMCVTWVSETETAAQGDRCTVEGSRCSSTLTLQHSDYNRKWTCQLTVRGELKASYSYTQFHPVTPSHTHHNPGQGLTKGMIGSIVTVCLAVIIVVILIIIYRRRTENNTVINQDKGQMEGTITYAEINLPAAQKREPDRHTANSHTEYATIKICH</sequence>
<dbReference type="GO" id="GO:0042110">
    <property type="term" value="P:T cell activation"/>
    <property type="evidence" value="ECO:0007669"/>
    <property type="project" value="TreeGrafter"/>
</dbReference>